<dbReference type="EMBL" id="CM003536">
    <property type="protein sequence ID" value="RCV41068.1"/>
    <property type="molecule type" value="Genomic_DNA"/>
</dbReference>
<dbReference type="PRINTS" id="PR00724">
    <property type="entry name" value="CRBOXYPTASEC"/>
</dbReference>
<dbReference type="InterPro" id="IPR001563">
    <property type="entry name" value="Peptidase_S10"/>
</dbReference>
<dbReference type="SUPFAM" id="SSF53474">
    <property type="entry name" value="alpha/beta-Hydrolases"/>
    <property type="match status" value="1"/>
</dbReference>
<dbReference type="Pfam" id="PF00450">
    <property type="entry name" value="Peptidase_S10"/>
    <property type="match status" value="3"/>
</dbReference>
<dbReference type="PANTHER" id="PTHR11802">
    <property type="entry name" value="SERINE PROTEASE FAMILY S10 SERINE CARBOXYPEPTIDASE"/>
    <property type="match status" value="1"/>
</dbReference>
<proteinExistence type="inferred from homology"/>
<dbReference type="GO" id="GO:0006508">
    <property type="term" value="P:proteolysis"/>
    <property type="evidence" value="ECO:0007669"/>
    <property type="project" value="InterPro"/>
</dbReference>
<name>A0A368SFD0_SETIT</name>
<accession>A0A368SFD0</accession>
<comment type="similarity">
    <text evidence="1">Belongs to the peptidase S10 family.</text>
</comment>
<keyword evidence="2" id="KW-0732">Signal</keyword>
<evidence type="ECO:0000256" key="2">
    <source>
        <dbReference type="SAM" id="SignalP"/>
    </source>
</evidence>
<evidence type="ECO:0000313" key="3">
    <source>
        <dbReference type="EMBL" id="RCV41068.1"/>
    </source>
</evidence>
<dbReference type="OrthoDB" id="443318at2759"/>
<dbReference type="AlphaFoldDB" id="A0A368SFD0"/>
<protein>
    <recommendedName>
        <fullName evidence="4">Carboxypeptidase</fullName>
    </recommendedName>
</protein>
<reference evidence="3" key="1">
    <citation type="journal article" date="2012" name="Nat. Biotechnol.">
        <title>Reference genome sequence of the model plant Setaria.</title>
        <authorList>
            <person name="Bennetzen J.L."/>
            <person name="Schmutz J."/>
            <person name="Wang H."/>
            <person name="Percifield R."/>
            <person name="Hawkins J."/>
            <person name="Pontaroli A.C."/>
            <person name="Estep M."/>
            <person name="Feng L."/>
            <person name="Vaughn J.N."/>
            <person name="Grimwood J."/>
            <person name="Jenkins J."/>
            <person name="Barry K."/>
            <person name="Lindquist E."/>
            <person name="Hellsten U."/>
            <person name="Deshpande S."/>
            <person name="Wang X."/>
            <person name="Wu X."/>
            <person name="Mitros T."/>
            <person name="Triplett J."/>
            <person name="Yang X."/>
            <person name="Ye C.Y."/>
            <person name="Mauro-Herrera M."/>
            <person name="Wang L."/>
            <person name="Li P."/>
            <person name="Sharma M."/>
            <person name="Sharma R."/>
            <person name="Ronald P.C."/>
            <person name="Panaud O."/>
            <person name="Kellogg E.A."/>
            <person name="Brutnell T.P."/>
            <person name="Doust A.N."/>
            <person name="Tuskan G.A."/>
            <person name="Rokhsar D."/>
            <person name="Devos K.M."/>
        </authorList>
    </citation>
    <scope>NUCLEOTIDE SEQUENCE [LARGE SCALE GENOMIC DNA]</scope>
    <source>
        <strain evidence="3">Yugu1</strain>
    </source>
</reference>
<feature type="signal peptide" evidence="2">
    <location>
        <begin position="1"/>
        <end position="31"/>
    </location>
</feature>
<organism evidence="3">
    <name type="scientific">Setaria italica</name>
    <name type="common">Foxtail millet</name>
    <name type="synonym">Panicum italicum</name>
    <dbReference type="NCBI Taxonomy" id="4555"/>
    <lineage>
        <taxon>Eukaryota</taxon>
        <taxon>Viridiplantae</taxon>
        <taxon>Streptophyta</taxon>
        <taxon>Embryophyta</taxon>
        <taxon>Tracheophyta</taxon>
        <taxon>Spermatophyta</taxon>
        <taxon>Magnoliopsida</taxon>
        <taxon>Liliopsida</taxon>
        <taxon>Poales</taxon>
        <taxon>Poaceae</taxon>
        <taxon>PACMAD clade</taxon>
        <taxon>Panicoideae</taxon>
        <taxon>Panicodae</taxon>
        <taxon>Paniceae</taxon>
        <taxon>Cenchrinae</taxon>
        <taxon>Setaria</taxon>
    </lineage>
</organism>
<dbReference type="Gene3D" id="3.40.50.1820">
    <property type="entry name" value="alpha/beta hydrolase"/>
    <property type="match status" value="2"/>
</dbReference>
<evidence type="ECO:0008006" key="4">
    <source>
        <dbReference type="Google" id="ProtNLM"/>
    </source>
</evidence>
<gene>
    <name evidence="3" type="ORF">SETIT_9G106500v2</name>
</gene>
<dbReference type="PANTHER" id="PTHR11802:SF461">
    <property type="entry name" value="OS02G0687900 PROTEIN"/>
    <property type="match status" value="1"/>
</dbReference>
<evidence type="ECO:0000256" key="1">
    <source>
        <dbReference type="ARBA" id="ARBA00009431"/>
    </source>
</evidence>
<sequence>MDARNCHASLPLRLVISCIALLLLLPPLSGAAATAVTHLPWFDGALPFYLETGYVGVEEATGTELFYYFVESERSRRTDLVRPVKFVEKRYNGTLPQLVYNPYSWTQRLRDVGDISSSLQILTFLRKWFGDHPQYRSNPFYIGGDSHAGKMTPVIAHYMFQKSHSFGIISDQLYKAAMANCNGDYINPTNKPCTDVVKTINDSYRYYLSYFWANDIATRASLGIKKGTVMDWIRCKASGYLPYTYDLPSSIKYHFNLTTKGYRALVYSGDHDLIVPFSGTHSWIRSFNFFIVDD</sequence>
<feature type="chain" id="PRO_5016727741" description="Carboxypeptidase" evidence="2">
    <location>
        <begin position="32"/>
        <end position="294"/>
    </location>
</feature>
<dbReference type="GO" id="GO:0004185">
    <property type="term" value="F:serine-type carboxypeptidase activity"/>
    <property type="evidence" value="ECO:0007669"/>
    <property type="project" value="InterPro"/>
</dbReference>
<reference evidence="3" key="2">
    <citation type="submission" date="2015-07" db="EMBL/GenBank/DDBJ databases">
        <authorList>
            <person name="Noorani M."/>
        </authorList>
    </citation>
    <scope>NUCLEOTIDE SEQUENCE</scope>
    <source>
        <strain evidence="3">Yugu1</strain>
    </source>
</reference>
<dbReference type="InterPro" id="IPR029058">
    <property type="entry name" value="AB_hydrolase_fold"/>
</dbReference>